<dbReference type="CDD" id="cd02440">
    <property type="entry name" value="AdoMet_MTases"/>
    <property type="match status" value="1"/>
</dbReference>
<dbReference type="GO" id="GO:0008168">
    <property type="term" value="F:methyltransferase activity"/>
    <property type="evidence" value="ECO:0007669"/>
    <property type="project" value="UniProtKB-KW"/>
</dbReference>
<dbReference type="Pfam" id="PF13649">
    <property type="entry name" value="Methyltransf_25"/>
    <property type="match status" value="1"/>
</dbReference>
<dbReference type="AlphaFoldDB" id="A0A136PS63"/>
<comment type="caution">
    <text evidence="4">The sequence shown here is derived from an EMBL/GenBank/DDBJ whole genome shotgun (WGS) entry which is preliminary data.</text>
</comment>
<name>A0A136PS63_9ACTN</name>
<dbReference type="GO" id="GO:0032259">
    <property type="term" value="P:methylation"/>
    <property type="evidence" value="ECO:0007669"/>
    <property type="project" value="UniProtKB-KW"/>
</dbReference>
<keyword evidence="1" id="KW-0489">Methyltransferase</keyword>
<evidence type="ECO:0000256" key="1">
    <source>
        <dbReference type="ARBA" id="ARBA00022603"/>
    </source>
</evidence>
<sequence length="262" mass="28336">MAHTHLAELLDLDADVLHEYHDTVLTWVGSLTPARPRVVDLGAGSGTGTLALARQLPDAEIVAVDVDDEMLDHLRGRAHALGVADRVHTVQADLDQSWPPLGPADLIWASASLHHLAEPARALTRAHATLRPGGLFVVTELDSFPRFLPEGAGADLEERCHAVLAEIRAEKGLHMTEDWAARLVEAGFTVEAERRFDIALRAPLPAATGRYAHLTLARMRHGLDGRLPAPDLAALDTIAAGVASRTDLTVRATRTVWLARRP</sequence>
<dbReference type="SUPFAM" id="SSF53335">
    <property type="entry name" value="S-adenosyl-L-methionine-dependent methyltransferases"/>
    <property type="match status" value="1"/>
</dbReference>
<dbReference type="RefSeq" id="WP_067365485.1">
    <property type="nucleotide sequence ID" value="NZ_JBIUBN010000015.1"/>
</dbReference>
<feature type="domain" description="Methyltransferase" evidence="3">
    <location>
        <begin position="38"/>
        <end position="134"/>
    </location>
</feature>
<evidence type="ECO:0000256" key="2">
    <source>
        <dbReference type="ARBA" id="ARBA00022679"/>
    </source>
</evidence>
<evidence type="ECO:0000313" key="5">
    <source>
        <dbReference type="Proteomes" id="UP000070620"/>
    </source>
</evidence>
<organism evidence="4 5">
    <name type="scientific">Micromonospora rosaria</name>
    <dbReference type="NCBI Taxonomy" id="47874"/>
    <lineage>
        <taxon>Bacteria</taxon>
        <taxon>Bacillati</taxon>
        <taxon>Actinomycetota</taxon>
        <taxon>Actinomycetes</taxon>
        <taxon>Micromonosporales</taxon>
        <taxon>Micromonosporaceae</taxon>
        <taxon>Micromonospora</taxon>
    </lineage>
</organism>
<dbReference type="Gene3D" id="3.40.50.150">
    <property type="entry name" value="Vaccinia Virus protein VP39"/>
    <property type="match status" value="1"/>
</dbReference>
<evidence type="ECO:0000259" key="3">
    <source>
        <dbReference type="Pfam" id="PF13649"/>
    </source>
</evidence>
<gene>
    <name evidence="4" type="ORF">AWW66_14200</name>
</gene>
<dbReference type="InterPro" id="IPR041698">
    <property type="entry name" value="Methyltransf_25"/>
</dbReference>
<keyword evidence="5" id="KW-1185">Reference proteome</keyword>
<dbReference type="Proteomes" id="UP000070620">
    <property type="component" value="Unassembled WGS sequence"/>
</dbReference>
<reference evidence="4 5" key="1">
    <citation type="submission" date="2016-01" db="EMBL/GenBank/DDBJ databases">
        <title>Whole genome sequence and analysis of Micromonospora rosaria DSM 803, which can produce antibacterial substance rosamicin.</title>
        <authorList>
            <person name="Yang H."/>
            <person name="He X."/>
            <person name="Zhu D."/>
        </authorList>
    </citation>
    <scope>NUCLEOTIDE SEQUENCE [LARGE SCALE GENOMIC DNA]</scope>
    <source>
        <strain evidence="4 5">DSM 803</strain>
    </source>
</reference>
<dbReference type="InterPro" id="IPR029063">
    <property type="entry name" value="SAM-dependent_MTases_sf"/>
</dbReference>
<dbReference type="PANTHER" id="PTHR43861:SF1">
    <property type="entry name" value="TRANS-ACONITATE 2-METHYLTRANSFERASE"/>
    <property type="match status" value="1"/>
</dbReference>
<keyword evidence="2" id="KW-0808">Transferase</keyword>
<evidence type="ECO:0000313" key="4">
    <source>
        <dbReference type="EMBL" id="KXK61291.1"/>
    </source>
</evidence>
<accession>A0A136PS63</accession>
<dbReference type="PANTHER" id="PTHR43861">
    <property type="entry name" value="TRANS-ACONITATE 2-METHYLTRANSFERASE-RELATED"/>
    <property type="match status" value="1"/>
</dbReference>
<dbReference type="EMBL" id="LRQV01000044">
    <property type="protein sequence ID" value="KXK61291.1"/>
    <property type="molecule type" value="Genomic_DNA"/>
</dbReference>
<dbReference type="OrthoDB" id="3382693at2"/>
<proteinExistence type="predicted"/>
<protein>
    <recommendedName>
        <fullName evidence="3">Methyltransferase domain-containing protein</fullName>
    </recommendedName>
</protein>